<keyword evidence="5" id="KW-1185">Reference proteome</keyword>
<dbReference type="NCBIfam" id="TIGR00976">
    <property type="entry name" value="CocE_NonD"/>
    <property type="match status" value="1"/>
</dbReference>
<dbReference type="Pfam" id="PF02129">
    <property type="entry name" value="Peptidase_S15"/>
    <property type="match status" value="1"/>
</dbReference>
<feature type="chain" id="PRO_5011436601" description="Xaa-Pro dipeptidyl-peptidase C-terminal domain-containing protein" evidence="2">
    <location>
        <begin position="31"/>
        <end position="596"/>
    </location>
</feature>
<accession>A0A1I6MYX1</accession>
<feature type="signal peptide" evidence="2">
    <location>
        <begin position="1"/>
        <end position="30"/>
    </location>
</feature>
<gene>
    <name evidence="4" type="ORF">SAMN05421771_3940</name>
</gene>
<dbReference type="Gene3D" id="2.60.120.260">
    <property type="entry name" value="Galactose-binding domain-like"/>
    <property type="match status" value="1"/>
</dbReference>
<dbReference type="SUPFAM" id="SSF49785">
    <property type="entry name" value="Galactose-binding domain-like"/>
    <property type="match status" value="1"/>
</dbReference>
<sequence>MMIPRFAQRWVAKVLLVLVTLFAGRAAATAQQPQPPSAHPDSDYQIWDKVLIPMRDGGVVSAVVVKKKGTAERLPAVLTVDIYTDPPAQLAKAKDAADHGYVGVIADTRGKRLSPDPIVPYEHEASDGYDVIDWIAKQPWSDGQVGMRGGSYQGYTAWAAAKKLHPALKTIAVSAAAIPGDGLPMANNIFLNANYSWAFYVTANKLLDDKANNDSARWQRMQEKWFASGEPYRKIDQIDGQPNPLLQRWLQHPAYDKFWQDMVPYKQDFAQINIPVLTITGYYDDAQQSALDFVREHAQYNARAEDYVVIGPYDHIGSHRIEKAKVLRGYTIDPAAQFSTPELEYQWMDYVMRGGPKPKLLKDKINFEVMGANEWHHASSLAQMTQQQTPFYFSSVKDEGHYSLLPQNGDKSAAVTETVDLADRSTLNGMHYYPRPIIEAKLEDDGPVTEMVYASKPFAKPQTMSGAFTGELDVTLNKKDADLVVAVFEQMADGRLFHLGYWLGRASYAGHPEKRVLLTPGKSVRIPFATNVVSRVMAPGSKLVVLLDVNKNPYAQINYGTGNDVSDESIKDAGVPLVVRWHSDSLIKMPLSVGDH</sequence>
<dbReference type="Gene3D" id="1.10.3020.10">
    <property type="entry name" value="alpha-amino acid ester hydrolase ( Helical cap domain)"/>
    <property type="match status" value="1"/>
</dbReference>
<dbReference type="AlphaFoldDB" id="A0A1I6MYX1"/>
<reference evidence="4 5" key="1">
    <citation type="submission" date="2016-10" db="EMBL/GenBank/DDBJ databases">
        <authorList>
            <person name="de Groot N.N."/>
        </authorList>
    </citation>
    <scope>NUCLEOTIDE SEQUENCE [LARGE SCALE GENOMIC DNA]</scope>
    <source>
        <strain evidence="4 5">DSM 21001</strain>
    </source>
</reference>
<feature type="domain" description="Xaa-Pro dipeptidyl-peptidase C-terminal" evidence="3">
    <location>
        <begin position="345"/>
        <end position="580"/>
    </location>
</feature>
<dbReference type="RefSeq" id="WP_089842956.1">
    <property type="nucleotide sequence ID" value="NZ_FOZL01000002.1"/>
</dbReference>
<proteinExistence type="predicted"/>
<evidence type="ECO:0000259" key="3">
    <source>
        <dbReference type="SMART" id="SM00939"/>
    </source>
</evidence>
<dbReference type="EMBL" id="FOZL01000002">
    <property type="protein sequence ID" value="SFS20902.1"/>
    <property type="molecule type" value="Genomic_DNA"/>
</dbReference>
<evidence type="ECO:0000313" key="5">
    <source>
        <dbReference type="Proteomes" id="UP000199024"/>
    </source>
</evidence>
<keyword evidence="2" id="KW-0732">Signal</keyword>
<dbReference type="InterPro" id="IPR000383">
    <property type="entry name" value="Xaa-Pro-like_dom"/>
</dbReference>
<dbReference type="InterPro" id="IPR013736">
    <property type="entry name" value="Xaa-Pro_dipept_C"/>
</dbReference>
<dbReference type="InterPro" id="IPR005674">
    <property type="entry name" value="CocE/Ser_esterase"/>
</dbReference>
<name>A0A1I6MYX1_9BACT</name>
<dbReference type="SMART" id="SM00939">
    <property type="entry name" value="PepX_C"/>
    <property type="match status" value="1"/>
</dbReference>
<dbReference type="InterPro" id="IPR008979">
    <property type="entry name" value="Galactose-bd-like_sf"/>
</dbReference>
<evidence type="ECO:0000256" key="1">
    <source>
        <dbReference type="ARBA" id="ARBA00022801"/>
    </source>
</evidence>
<dbReference type="SUPFAM" id="SSF53474">
    <property type="entry name" value="alpha/beta-Hydrolases"/>
    <property type="match status" value="1"/>
</dbReference>
<dbReference type="OrthoDB" id="319764at2"/>
<keyword evidence="1" id="KW-0378">Hydrolase</keyword>
<protein>
    <recommendedName>
        <fullName evidence="3">Xaa-Pro dipeptidyl-peptidase C-terminal domain-containing protein</fullName>
    </recommendedName>
</protein>
<dbReference type="InterPro" id="IPR029058">
    <property type="entry name" value="AB_hydrolase_fold"/>
</dbReference>
<evidence type="ECO:0000256" key="2">
    <source>
        <dbReference type="SAM" id="SignalP"/>
    </source>
</evidence>
<evidence type="ECO:0000313" key="4">
    <source>
        <dbReference type="EMBL" id="SFS20902.1"/>
    </source>
</evidence>
<dbReference type="Pfam" id="PF08530">
    <property type="entry name" value="PepX_C"/>
    <property type="match status" value="1"/>
</dbReference>
<dbReference type="Gene3D" id="3.40.50.1820">
    <property type="entry name" value="alpha/beta hydrolase"/>
    <property type="match status" value="1"/>
</dbReference>
<dbReference type="Proteomes" id="UP000199024">
    <property type="component" value="Unassembled WGS sequence"/>
</dbReference>
<dbReference type="STRING" id="474950.SAMN05421771_3940"/>
<organism evidence="4 5">
    <name type="scientific">Granulicella pectinivorans</name>
    <dbReference type="NCBI Taxonomy" id="474950"/>
    <lineage>
        <taxon>Bacteria</taxon>
        <taxon>Pseudomonadati</taxon>
        <taxon>Acidobacteriota</taxon>
        <taxon>Terriglobia</taxon>
        <taxon>Terriglobales</taxon>
        <taxon>Acidobacteriaceae</taxon>
        <taxon>Granulicella</taxon>
    </lineage>
</organism>
<dbReference type="GO" id="GO:0008239">
    <property type="term" value="F:dipeptidyl-peptidase activity"/>
    <property type="evidence" value="ECO:0007669"/>
    <property type="project" value="InterPro"/>
</dbReference>